<dbReference type="Proteomes" id="UP000247807">
    <property type="component" value="Unassembled WGS sequence"/>
</dbReference>
<name>A0A318R236_PROMR</name>
<dbReference type="SUPFAM" id="SSF48452">
    <property type="entry name" value="TPR-like"/>
    <property type="match status" value="1"/>
</dbReference>
<evidence type="ECO:0000256" key="1">
    <source>
        <dbReference type="ARBA" id="ARBA00022737"/>
    </source>
</evidence>
<proteinExistence type="predicted"/>
<protein>
    <submittedName>
        <fullName evidence="4">Uncharacterized protein</fullName>
    </submittedName>
</protein>
<dbReference type="RefSeq" id="WP_158465692.1">
    <property type="nucleotide sequence ID" value="NZ_QJUE01000001.1"/>
</dbReference>
<dbReference type="InterPro" id="IPR011990">
    <property type="entry name" value="TPR-like_helical_dom_sf"/>
</dbReference>
<dbReference type="AlphaFoldDB" id="A0A318R236"/>
<dbReference type="OrthoDB" id="495305at2"/>
<feature type="repeat" description="TPR" evidence="3">
    <location>
        <begin position="80"/>
        <end position="113"/>
    </location>
</feature>
<evidence type="ECO:0000313" key="5">
    <source>
        <dbReference type="Proteomes" id="UP000247807"/>
    </source>
</evidence>
<dbReference type="SMART" id="SM00028">
    <property type="entry name" value="TPR"/>
    <property type="match status" value="5"/>
</dbReference>
<dbReference type="InterPro" id="IPR050498">
    <property type="entry name" value="Ycf3"/>
</dbReference>
<evidence type="ECO:0000256" key="2">
    <source>
        <dbReference type="ARBA" id="ARBA00022803"/>
    </source>
</evidence>
<dbReference type="Pfam" id="PF13181">
    <property type="entry name" value="TPR_8"/>
    <property type="match status" value="3"/>
</dbReference>
<keyword evidence="2 3" id="KW-0802">TPR repeat</keyword>
<organism evidence="4 5">
    <name type="scientific">Prochlorococcus marinus XMU1408</name>
    <dbReference type="NCBI Taxonomy" id="2213228"/>
    <lineage>
        <taxon>Bacteria</taxon>
        <taxon>Bacillati</taxon>
        <taxon>Cyanobacteriota</taxon>
        <taxon>Cyanophyceae</taxon>
        <taxon>Synechococcales</taxon>
        <taxon>Prochlorococcaceae</taxon>
        <taxon>Prochlorococcus</taxon>
    </lineage>
</organism>
<sequence>MTNKITAIFQVLLYLTLVNNFLIIKSANAFFPKINEPNQKELNSTSIQIGRTAIQLIQLGQNSEAIKLLELAIKLNPSEIALWNSLAEAQIRSDQKYKALSSLNKAIKLKPKEENIYFKKASIYMDLNNPKKAKFYINEGLLINKNSERGYFQLGNAEIMLNNYKSALIAFKKSSKINSSFWQSINNEGLIQYELNNSKEAISKFKLALKISNDAEPMLALAIVLFSTDNKSIYTINLAKNALISNPKYVSKNYQSKQLWGKKLQNSAQLLFKAKEMKKVVKEAKEKIQ</sequence>
<accession>A0A318R236</accession>
<dbReference type="PANTHER" id="PTHR44858">
    <property type="entry name" value="TETRATRICOPEPTIDE REPEAT PROTEIN 6"/>
    <property type="match status" value="1"/>
</dbReference>
<reference evidence="4 5" key="1">
    <citation type="journal article" date="2018" name="Appl. Environ. Microbiol.">
        <title>Genome rearrangement shapes Prochlorococcus ecological adaptation.</title>
        <authorList>
            <person name="Yan W."/>
            <person name="Wei S."/>
            <person name="Wang Q."/>
            <person name="Xiao X."/>
            <person name="Zeng Q."/>
            <person name="Jiao N."/>
            <person name="Zhang R."/>
        </authorList>
    </citation>
    <scope>NUCLEOTIDE SEQUENCE [LARGE SCALE GENOMIC DNA]</scope>
    <source>
        <strain evidence="4 5">XMU1408</strain>
    </source>
</reference>
<dbReference type="GO" id="GO:0046813">
    <property type="term" value="P:receptor-mediated virion attachment to host cell"/>
    <property type="evidence" value="ECO:0007669"/>
    <property type="project" value="TreeGrafter"/>
</dbReference>
<comment type="caution">
    <text evidence="4">The sequence shown here is derived from an EMBL/GenBank/DDBJ whole genome shotgun (WGS) entry which is preliminary data.</text>
</comment>
<dbReference type="PROSITE" id="PS50005">
    <property type="entry name" value="TPR"/>
    <property type="match status" value="1"/>
</dbReference>
<evidence type="ECO:0000313" key="4">
    <source>
        <dbReference type="EMBL" id="PYE03615.1"/>
    </source>
</evidence>
<dbReference type="InterPro" id="IPR019734">
    <property type="entry name" value="TPR_rpt"/>
</dbReference>
<dbReference type="EMBL" id="QJUE01000001">
    <property type="protein sequence ID" value="PYE03615.1"/>
    <property type="molecule type" value="Genomic_DNA"/>
</dbReference>
<evidence type="ECO:0000256" key="3">
    <source>
        <dbReference type="PROSITE-ProRule" id="PRU00339"/>
    </source>
</evidence>
<gene>
    <name evidence="4" type="ORF">DNJ73_00030</name>
</gene>
<keyword evidence="1" id="KW-0677">Repeat</keyword>
<dbReference type="GO" id="GO:0009279">
    <property type="term" value="C:cell outer membrane"/>
    <property type="evidence" value="ECO:0007669"/>
    <property type="project" value="TreeGrafter"/>
</dbReference>
<dbReference type="PANTHER" id="PTHR44858:SF1">
    <property type="entry name" value="UDP-N-ACETYLGLUCOSAMINE--PEPTIDE N-ACETYLGLUCOSAMINYLTRANSFERASE SPINDLY-RELATED"/>
    <property type="match status" value="1"/>
</dbReference>
<dbReference type="Gene3D" id="1.25.40.10">
    <property type="entry name" value="Tetratricopeptide repeat domain"/>
    <property type="match status" value="1"/>
</dbReference>